<accession>A0A803LNS7</accession>
<feature type="region of interest" description="Disordered" evidence="7">
    <location>
        <begin position="20"/>
        <end position="72"/>
    </location>
</feature>
<dbReference type="PANTHER" id="PTHR31677">
    <property type="entry name" value="AP2 DOMAIN CLASS TRANSCRIPTION FACTOR"/>
    <property type="match status" value="1"/>
</dbReference>
<keyword evidence="2" id="KW-0936">Ethylene signaling pathway</keyword>
<evidence type="ECO:0000256" key="4">
    <source>
        <dbReference type="ARBA" id="ARBA00023125"/>
    </source>
</evidence>
<evidence type="ECO:0000259" key="8">
    <source>
        <dbReference type="PROSITE" id="PS51032"/>
    </source>
</evidence>
<name>A0A803LNS7_CHEQI</name>
<keyword evidence="6" id="KW-0539">Nucleus</keyword>
<dbReference type="PROSITE" id="PS51032">
    <property type="entry name" value="AP2_ERF"/>
    <property type="match status" value="1"/>
</dbReference>
<dbReference type="PRINTS" id="PR00367">
    <property type="entry name" value="ETHRSPELEMNT"/>
</dbReference>
<comment type="subcellular location">
    <subcellularLocation>
        <location evidence="1">Nucleus</location>
    </subcellularLocation>
</comment>
<dbReference type="InterPro" id="IPR016177">
    <property type="entry name" value="DNA-bd_dom_sf"/>
</dbReference>
<evidence type="ECO:0000256" key="3">
    <source>
        <dbReference type="ARBA" id="ARBA00023015"/>
    </source>
</evidence>
<proteinExistence type="predicted"/>
<feature type="compositionally biased region" description="Low complexity" evidence="7">
    <location>
        <begin position="136"/>
        <end position="157"/>
    </location>
</feature>
<evidence type="ECO:0000256" key="7">
    <source>
        <dbReference type="SAM" id="MobiDB-lite"/>
    </source>
</evidence>
<dbReference type="PANTHER" id="PTHR31677:SF75">
    <property type="entry name" value="ETHYLENE-RESPONSIVE TRANSCRIPTION FACTOR ERF084"/>
    <property type="match status" value="1"/>
</dbReference>
<protein>
    <recommendedName>
        <fullName evidence="8">AP2/ERF domain-containing protein</fullName>
    </recommendedName>
</protein>
<keyword evidence="5" id="KW-0804">Transcription</keyword>
<dbReference type="SMART" id="SM00380">
    <property type="entry name" value="AP2"/>
    <property type="match status" value="1"/>
</dbReference>
<keyword evidence="10" id="KW-1185">Reference proteome</keyword>
<feature type="compositionally biased region" description="Basic and acidic residues" evidence="7">
    <location>
        <begin position="45"/>
        <end position="57"/>
    </location>
</feature>
<reference evidence="9" key="1">
    <citation type="journal article" date="2017" name="Nature">
        <title>The genome of Chenopodium quinoa.</title>
        <authorList>
            <person name="Jarvis D.E."/>
            <person name="Ho Y.S."/>
            <person name="Lightfoot D.J."/>
            <person name="Schmoeckel S.M."/>
            <person name="Li B."/>
            <person name="Borm T.J.A."/>
            <person name="Ohyanagi H."/>
            <person name="Mineta K."/>
            <person name="Michell C.T."/>
            <person name="Saber N."/>
            <person name="Kharbatia N.M."/>
            <person name="Rupper R.R."/>
            <person name="Sharp A.R."/>
            <person name="Dally N."/>
            <person name="Boughton B.A."/>
            <person name="Woo Y.H."/>
            <person name="Gao G."/>
            <person name="Schijlen E.G.W.M."/>
            <person name="Guo X."/>
            <person name="Momin A.A."/>
            <person name="Negrao S."/>
            <person name="Al-Babili S."/>
            <person name="Gehring C."/>
            <person name="Roessner U."/>
            <person name="Jung C."/>
            <person name="Murphy K."/>
            <person name="Arold S.T."/>
            <person name="Gojobori T."/>
            <person name="van der Linden C.G."/>
            <person name="van Loo E.N."/>
            <person name="Jellen E.N."/>
            <person name="Maughan P.J."/>
            <person name="Tester M."/>
        </authorList>
    </citation>
    <scope>NUCLEOTIDE SEQUENCE [LARGE SCALE GENOMIC DNA]</scope>
    <source>
        <strain evidence="9">cv. PI 614886</strain>
    </source>
</reference>
<evidence type="ECO:0000313" key="10">
    <source>
        <dbReference type="Proteomes" id="UP000596660"/>
    </source>
</evidence>
<organism evidence="9 10">
    <name type="scientific">Chenopodium quinoa</name>
    <name type="common">Quinoa</name>
    <dbReference type="NCBI Taxonomy" id="63459"/>
    <lineage>
        <taxon>Eukaryota</taxon>
        <taxon>Viridiplantae</taxon>
        <taxon>Streptophyta</taxon>
        <taxon>Embryophyta</taxon>
        <taxon>Tracheophyta</taxon>
        <taxon>Spermatophyta</taxon>
        <taxon>Magnoliopsida</taxon>
        <taxon>eudicotyledons</taxon>
        <taxon>Gunneridae</taxon>
        <taxon>Pentapetalae</taxon>
        <taxon>Caryophyllales</taxon>
        <taxon>Chenopodiaceae</taxon>
        <taxon>Chenopodioideae</taxon>
        <taxon>Atripliceae</taxon>
        <taxon>Chenopodium</taxon>
    </lineage>
</organism>
<evidence type="ECO:0000256" key="5">
    <source>
        <dbReference type="ARBA" id="ARBA00023163"/>
    </source>
</evidence>
<keyword evidence="4" id="KW-0238">DNA-binding</keyword>
<dbReference type="InterPro" id="IPR036955">
    <property type="entry name" value="AP2/ERF_dom_sf"/>
</dbReference>
<evidence type="ECO:0000256" key="6">
    <source>
        <dbReference type="ARBA" id="ARBA00023242"/>
    </source>
</evidence>
<feature type="domain" description="AP2/ERF" evidence="8">
    <location>
        <begin position="77"/>
        <end position="134"/>
    </location>
</feature>
<dbReference type="Gene3D" id="3.30.730.10">
    <property type="entry name" value="AP2/ERF domain"/>
    <property type="match status" value="1"/>
</dbReference>
<dbReference type="GO" id="GO:0003700">
    <property type="term" value="F:DNA-binding transcription factor activity"/>
    <property type="evidence" value="ECO:0007669"/>
    <property type="project" value="InterPro"/>
</dbReference>
<dbReference type="CDD" id="cd00018">
    <property type="entry name" value="AP2"/>
    <property type="match status" value="1"/>
</dbReference>
<dbReference type="GO" id="GO:0003677">
    <property type="term" value="F:DNA binding"/>
    <property type="evidence" value="ECO:0007669"/>
    <property type="project" value="UniProtKB-KW"/>
</dbReference>
<reference evidence="9" key="2">
    <citation type="submission" date="2021-03" db="UniProtKB">
        <authorList>
            <consortium name="EnsemblPlants"/>
        </authorList>
    </citation>
    <scope>IDENTIFICATION</scope>
</reference>
<keyword evidence="3" id="KW-0805">Transcription regulation</keyword>
<dbReference type="Proteomes" id="UP000596660">
    <property type="component" value="Unplaced"/>
</dbReference>
<dbReference type="EnsemblPlants" id="AUR62016606-RA">
    <property type="protein sequence ID" value="AUR62016606-RA:cds"/>
    <property type="gene ID" value="AUR62016606"/>
</dbReference>
<sequence length="204" mass="22811">MSPVLEGIAVVVGQHVLFGTTPTTKPTTCKEAKVEVSNPNPNAPKRFESENERKNVSEKQSNPKAKRFETSTGVEKKYRGVRKRPWGRWSAEIRDRVGRCRHWLGTFDTPEEAARAYDAAARRLRGSKAKTNFQVPSVVPTSTSTTLSPTSSSSSSSYEFIKNINNPTTTTMYKKKCQVVTSMSQLVTKNRFMELIDLNVGVHK</sequence>
<evidence type="ECO:0000256" key="2">
    <source>
        <dbReference type="ARBA" id="ARBA00022745"/>
    </source>
</evidence>
<dbReference type="Gramene" id="AUR62016606-RA">
    <property type="protein sequence ID" value="AUR62016606-RA:cds"/>
    <property type="gene ID" value="AUR62016606"/>
</dbReference>
<dbReference type="Pfam" id="PF00847">
    <property type="entry name" value="AP2"/>
    <property type="match status" value="1"/>
</dbReference>
<dbReference type="GO" id="GO:0005634">
    <property type="term" value="C:nucleus"/>
    <property type="evidence" value="ECO:0007669"/>
    <property type="project" value="UniProtKB-SubCell"/>
</dbReference>
<dbReference type="GO" id="GO:0009873">
    <property type="term" value="P:ethylene-activated signaling pathway"/>
    <property type="evidence" value="ECO:0007669"/>
    <property type="project" value="UniProtKB-KW"/>
</dbReference>
<feature type="region of interest" description="Disordered" evidence="7">
    <location>
        <begin position="136"/>
        <end position="158"/>
    </location>
</feature>
<dbReference type="AlphaFoldDB" id="A0A803LNS7"/>
<evidence type="ECO:0000313" key="9">
    <source>
        <dbReference type="EnsemblPlants" id="AUR62016606-RA:cds"/>
    </source>
</evidence>
<evidence type="ECO:0000256" key="1">
    <source>
        <dbReference type="ARBA" id="ARBA00004123"/>
    </source>
</evidence>
<dbReference type="InterPro" id="IPR001471">
    <property type="entry name" value="AP2/ERF_dom"/>
</dbReference>
<dbReference type="SUPFAM" id="SSF54171">
    <property type="entry name" value="DNA-binding domain"/>
    <property type="match status" value="1"/>
</dbReference>